<evidence type="ECO:0000256" key="1">
    <source>
        <dbReference type="SAM" id="MobiDB-lite"/>
    </source>
</evidence>
<feature type="region of interest" description="Disordered" evidence="1">
    <location>
        <begin position="290"/>
        <end position="382"/>
    </location>
</feature>
<dbReference type="UniPathway" id="UPA00143"/>
<dbReference type="GO" id="GO:0016567">
    <property type="term" value="P:protein ubiquitination"/>
    <property type="evidence" value="ECO:0007669"/>
    <property type="project" value="UniProtKB-UniPathway"/>
</dbReference>
<accession>A0A0M3J119</accession>
<reference evidence="2 3" key="2">
    <citation type="submission" date="2018-11" db="EMBL/GenBank/DDBJ databases">
        <authorList>
            <consortium name="Pathogen Informatics"/>
        </authorList>
    </citation>
    <scope>NUCLEOTIDE SEQUENCE [LARGE SCALE GENOMIC DNA]</scope>
</reference>
<reference evidence="4" key="1">
    <citation type="submission" date="2017-02" db="UniProtKB">
        <authorList>
            <consortium name="WormBaseParasite"/>
        </authorList>
    </citation>
    <scope>IDENTIFICATION</scope>
</reference>
<organism evidence="4">
    <name type="scientific">Anisakis simplex</name>
    <name type="common">Herring worm</name>
    <dbReference type="NCBI Taxonomy" id="6269"/>
    <lineage>
        <taxon>Eukaryota</taxon>
        <taxon>Metazoa</taxon>
        <taxon>Ecdysozoa</taxon>
        <taxon>Nematoda</taxon>
        <taxon>Chromadorea</taxon>
        <taxon>Rhabditida</taxon>
        <taxon>Spirurina</taxon>
        <taxon>Ascaridomorpha</taxon>
        <taxon>Ascaridoidea</taxon>
        <taxon>Anisakidae</taxon>
        <taxon>Anisakis</taxon>
        <taxon>Anisakis simplex complex</taxon>
    </lineage>
</organism>
<sequence length="441" mass="48783">MILNEIMKISSKSEVRHYECPICGDTTASTLSHPVGALVSIVNNYVVEHSLPSDGSPLSLLDWDAETLKNNGCLLQRNMMKHCDVAKRMLLEQRFPVFADLVQVPTGVEVRTCGHFAHMKCYKAYVQTLWESPPLRVNPLDLRIDVSCPMNSLPEKSDDAYTYKRDIVAVQNSLQKTNPPLQESDVESFIKYRQTFTNFIMRCEKWTTYRGDVGERLRAKGQSFTLGLAKANVERNVLLSELDITDRSNRLLPTGISLNSQHLIYAARYEGVERDIVFANYQWRQLTDGFLPNTGHSEPEDSRENSPNPTDDTTQSTLTSSSGTTDGPSTRSDSTSSIDSSSIDSSIEGPNPPLAQAEVSSPSSAISSPDSVPVPKPVPDDSDILASSTEAAKKAMRLSTRAVERETGTPVMLFDMKSAITRLSSYVITNDCLMNDDKIGN</sequence>
<dbReference type="EMBL" id="UYRR01001026">
    <property type="protein sequence ID" value="VDK18414.1"/>
    <property type="molecule type" value="Genomic_DNA"/>
</dbReference>
<dbReference type="OrthoDB" id="15304at2759"/>
<evidence type="ECO:0000313" key="2">
    <source>
        <dbReference type="EMBL" id="VDK18414.1"/>
    </source>
</evidence>
<dbReference type="WBParaSite" id="ASIM_0000121401-mRNA-1">
    <property type="protein sequence ID" value="ASIM_0000121401-mRNA-1"/>
    <property type="gene ID" value="ASIM_0000121401"/>
</dbReference>
<gene>
    <name evidence="2" type="ORF">ASIM_LOCUS1101</name>
</gene>
<feature type="compositionally biased region" description="Low complexity" evidence="1">
    <location>
        <begin position="359"/>
        <end position="371"/>
    </location>
</feature>
<name>A0A0M3J119_ANISI</name>
<protein>
    <submittedName>
        <fullName evidence="4">E3 ubiquitin-protein ligase</fullName>
    </submittedName>
</protein>
<proteinExistence type="predicted"/>
<keyword evidence="3" id="KW-1185">Reference proteome</keyword>
<dbReference type="Proteomes" id="UP000267096">
    <property type="component" value="Unassembled WGS sequence"/>
</dbReference>
<evidence type="ECO:0000313" key="3">
    <source>
        <dbReference type="Proteomes" id="UP000267096"/>
    </source>
</evidence>
<feature type="compositionally biased region" description="Low complexity" evidence="1">
    <location>
        <begin position="310"/>
        <end position="346"/>
    </location>
</feature>
<dbReference type="AlphaFoldDB" id="A0A0M3J119"/>
<evidence type="ECO:0000313" key="4">
    <source>
        <dbReference type="WBParaSite" id="ASIM_0000121401-mRNA-1"/>
    </source>
</evidence>